<gene>
    <name evidence="3" type="ORF">ACFQSB_15120</name>
</gene>
<reference evidence="4" key="1">
    <citation type="journal article" date="2019" name="Int. J. Syst. Evol. Microbiol.">
        <title>The Global Catalogue of Microorganisms (GCM) 10K type strain sequencing project: providing services to taxonomists for standard genome sequencing and annotation.</title>
        <authorList>
            <consortium name="The Broad Institute Genomics Platform"/>
            <consortium name="The Broad Institute Genome Sequencing Center for Infectious Disease"/>
            <person name="Wu L."/>
            <person name="Ma J."/>
        </authorList>
    </citation>
    <scope>NUCLEOTIDE SEQUENCE [LARGE SCALE GENOMIC DNA]</scope>
    <source>
        <strain evidence="4">CECT 7649</strain>
    </source>
</reference>
<feature type="signal peptide" evidence="2">
    <location>
        <begin position="1"/>
        <end position="33"/>
    </location>
</feature>
<evidence type="ECO:0008006" key="5">
    <source>
        <dbReference type="Google" id="ProtNLM"/>
    </source>
</evidence>
<evidence type="ECO:0000313" key="3">
    <source>
        <dbReference type="EMBL" id="MFC7383551.1"/>
    </source>
</evidence>
<dbReference type="RefSeq" id="WP_380827044.1">
    <property type="nucleotide sequence ID" value="NZ_JBHTCG010000008.1"/>
</dbReference>
<feature type="compositionally biased region" description="Low complexity" evidence="1">
    <location>
        <begin position="48"/>
        <end position="66"/>
    </location>
</feature>
<name>A0ABW2P8R8_9ACTN</name>
<accession>A0ABW2P8R8</accession>
<sequence>MILRTAPDPCGRTSRLRGSGLAAALVAGSFALAACGTAAAQDSGSQNPAPVAASSPAGAAAAAPAVDDGRTAADEGSPQLRLDSTEEEVHRYRKAYADCLKEHGSGEWAGEKPTPAEKSTYEAARRACADKVPLLPPEMDPKKNPHYADAVRREVKCLQGHGFKVHLIPPQASDPNTISWTYDSLPGDDVDIEKIQNECRVKAYGGGAAITPGPA</sequence>
<dbReference type="PROSITE" id="PS51257">
    <property type="entry name" value="PROKAR_LIPOPROTEIN"/>
    <property type="match status" value="1"/>
</dbReference>
<evidence type="ECO:0000256" key="1">
    <source>
        <dbReference type="SAM" id="MobiDB-lite"/>
    </source>
</evidence>
<dbReference type="Proteomes" id="UP001596496">
    <property type="component" value="Unassembled WGS sequence"/>
</dbReference>
<evidence type="ECO:0000256" key="2">
    <source>
        <dbReference type="SAM" id="SignalP"/>
    </source>
</evidence>
<protein>
    <recommendedName>
        <fullName evidence="5">Lipoprotein</fullName>
    </recommendedName>
</protein>
<feature type="chain" id="PRO_5046046787" description="Lipoprotein" evidence="2">
    <location>
        <begin position="34"/>
        <end position="215"/>
    </location>
</feature>
<proteinExistence type="predicted"/>
<keyword evidence="2" id="KW-0732">Signal</keyword>
<dbReference type="EMBL" id="JBHTCG010000008">
    <property type="protein sequence ID" value="MFC7383551.1"/>
    <property type="molecule type" value="Genomic_DNA"/>
</dbReference>
<organism evidence="3 4">
    <name type="scientific">Sphaerisporangium rhizosphaerae</name>
    <dbReference type="NCBI Taxonomy" id="2269375"/>
    <lineage>
        <taxon>Bacteria</taxon>
        <taxon>Bacillati</taxon>
        <taxon>Actinomycetota</taxon>
        <taxon>Actinomycetes</taxon>
        <taxon>Streptosporangiales</taxon>
        <taxon>Streptosporangiaceae</taxon>
        <taxon>Sphaerisporangium</taxon>
    </lineage>
</organism>
<feature type="region of interest" description="Disordered" evidence="1">
    <location>
        <begin position="37"/>
        <end position="87"/>
    </location>
</feature>
<evidence type="ECO:0000313" key="4">
    <source>
        <dbReference type="Proteomes" id="UP001596496"/>
    </source>
</evidence>
<keyword evidence="4" id="KW-1185">Reference proteome</keyword>
<comment type="caution">
    <text evidence="3">The sequence shown here is derived from an EMBL/GenBank/DDBJ whole genome shotgun (WGS) entry which is preliminary data.</text>
</comment>